<gene>
    <name evidence="1" type="ORF">flopper_72</name>
</gene>
<dbReference type="Proteomes" id="UP000464205">
    <property type="component" value="Segment"/>
</dbReference>
<keyword evidence="2" id="KW-1185">Reference proteome</keyword>
<sequence>MIRKHSAKVLTLRNVLMLPSSGEGEEETIHFVLVGGRWYYNGTNSFHVSLSEKDGFWKHTFKELLESSANYTLAEVKKYFYYGPNKSMQIATRNWTTNQPIYGVPF</sequence>
<name>A0A6B9WWR8_9CAUD</name>
<evidence type="ECO:0000313" key="2">
    <source>
        <dbReference type="Proteomes" id="UP000464205"/>
    </source>
</evidence>
<evidence type="ECO:0000313" key="1">
    <source>
        <dbReference type="EMBL" id="QHR68814.1"/>
    </source>
</evidence>
<dbReference type="EMBL" id="MN850594">
    <property type="protein sequence ID" value="QHR68814.1"/>
    <property type="molecule type" value="Genomic_DNA"/>
</dbReference>
<accession>A0A6B9WWR8</accession>
<proteinExistence type="predicted"/>
<reference evidence="2" key="1">
    <citation type="submission" date="2019-12" db="EMBL/GenBank/DDBJ databases">
        <authorList>
            <person name="Olsen N.S."/>
            <person name="Junco L.M.F."/>
            <person name="Kot W."/>
            <person name="Hansen L.H."/>
        </authorList>
    </citation>
    <scope>NUCLEOTIDE SEQUENCE [LARGE SCALE GENOMIC DNA]</scope>
</reference>
<protein>
    <submittedName>
        <fullName evidence="1">Uncharacterized protein</fullName>
    </submittedName>
</protein>
<organism evidence="1 2">
    <name type="scientific">Escherichia phage flopper</name>
    <dbReference type="NCBI Taxonomy" id="2696397"/>
    <lineage>
        <taxon>Viruses</taxon>
        <taxon>Duplodnaviria</taxon>
        <taxon>Heunggongvirae</taxon>
        <taxon>Uroviricota</taxon>
        <taxon>Caudoviricetes</taxon>
        <taxon>Chaseviridae</taxon>
        <taxon>Cleopatravirinae</taxon>
        <taxon>Carltongylesvirus</taxon>
        <taxon>Carltongylesvirus flopper</taxon>
    </lineage>
</organism>